<dbReference type="RefSeq" id="WP_204633063.1">
    <property type="nucleotide sequence ID" value="NZ_BSOC01000001.1"/>
</dbReference>
<dbReference type="EMBL" id="JADIKF010000040">
    <property type="protein sequence ID" value="MBM7131499.1"/>
    <property type="molecule type" value="Genomic_DNA"/>
</dbReference>
<sequence length="109" mass="11894">MHYLTIQVQPGLLGAFSESAIDALQAPDVPEGSVLGVEVNRGDDDGPYVNVTFATPNPQVLWPAIREVVVLHGLQRASIITCTGSRGWDNYLLLHHFGREAPTERFGAR</sequence>
<evidence type="ECO:0000313" key="1">
    <source>
        <dbReference type="EMBL" id="MBM7131499.1"/>
    </source>
</evidence>
<protein>
    <submittedName>
        <fullName evidence="1">Uncharacterized protein</fullName>
    </submittedName>
</protein>
<reference evidence="1" key="1">
    <citation type="submission" date="2020-10" db="EMBL/GenBank/DDBJ databases">
        <title>Phylogeny of dyella-like bacteria.</title>
        <authorList>
            <person name="Fu J."/>
        </authorList>
    </citation>
    <scope>NUCLEOTIDE SEQUENCE</scope>
    <source>
        <strain evidence="1">DHON07</strain>
    </source>
</reference>
<evidence type="ECO:0000313" key="2">
    <source>
        <dbReference type="Proteomes" id="UP001430193"/>
    </source>
</evidence>
<accession>A0ABS2KK10</accession>
<keyword evidence="2" id="KW-1185">Reference proteome</keyword>
<comment type="caution">
    <text evidence="1">The sequence shown here is derived from an EMBL/GenBank/DDBJ whole genome shotgun (WGS) entry which is preliminary data.</text>
</comment>
<proteinExistence type="predicted"/>
<organism evidence="1 2">
    <name type="scientific">Dyella mobilis</name>
    <dbReference type="NCBI Taxonomy" id="1849582"/>
    <lineage>
        <taxon>Bacteria</taxon>
        <taxon>Pseudomonadati</taxon>
        <taxon>Pseudomonadota</taxon>
        <taxon>Gammaproteobacteria</taxon>
        <taxon>Lysobacterales</taxon>
        <taxon>Rhodanobacteraceae</taxon>
        <taxon>Dyella</taxon>
    </lineage>
</organism>
<name>A0ABS2KK10_9GAMM</name>
<gene>
    <name evidence="1" type="ORF">ISS99_18405</name>
</gene>
<dbReference type="Proteomes" id="UP001430193">
    <property type="component" value="Unassembled WGS sequence"/>
</dbReference>